<accession>X2JK14</accession>
<dbReference type="VEuPathDB" id="VectorBase:FBgn0265610"/>
<dbReference type="OMA" id="MTANKQP"/>
<reference evidence="1 3" key="4">
    <citation type="journal article" date="2002" name="Genome Biol.">
        <title>The transposable elements of the Drosophila melanogaster euchromatin: a genomics perspective.</title>
        <authorList>
            <person name="Kaminker J.S."/>
            <person name="Bergman C.M."/>
            <person name="Kronmiller B."/>
            <person name="Carlson J."/>
            <person name="Svirskas R."/>
            <person name="Patel S."/>
            <person name="Frise E."/>
            <person name="Wheeler D.A."/>
            <person name="Lewis S.E."/>
            <person name="Rubin G.M."/>
            <person name="Ashburner M."/>
            <person name="Celniker S.E."/>
        </authorList>
    </citation>
    <scope>NUCLEOTIDE SEQUENCE [LARGE SCALE GENOMIC DNA]</scope>
    <source>
        <strain evidence="3">Berkeley</strain>
    </source>
</reference>
<dbReference type="Bgee" id="FBgn0265610">
    <property type="expression patterns" value="Expressed in testis"/>
</dbReference>
<dbReference type="AGR" id="FB:FBgn0265610"/>
<reference evidence="1 3" key="1">
    <citation type="journal article" date="2000" name="Science">
        <title>The genome sequence of Drosophila melanogaster.</title>
        <authorList>
            <person name="Adams M.D."/>
            <person name="Celniker S.E."/>
            <person name="Holt R.A."/>
            <person name="Evans C.A."/>
            <person name="Gocayne J.D."/>
            <person name="Amanatides P.G."/>
            <person name="Scherer S.E."/>
            <person name="Li P.W."/>
            <person name="Hoskins R.A."/>
            <person name="Galle R.F."/>
            <person name="George R.A."/>
            <person name="Lewis S.E."/>
            <person name="Richards S."/>
            <person name="Ashburner M."/>
            <person name="Henderson S.N."/>
            <person name="Sutton G.G."/>
            <person name="Wortman J.R."/>
            <person name="Yandell M.D."/>
            <person name="Zhang Q."/>
            <person name="Chen L.X."/>
            <person name="Brandon R.C."/>
            <person name="Rogers Y.H."/>
            <person name="Blazej R.G."/>
            <person name="Champe M."/>
            <person name="Pfeiffer B.D."/>
            <person name="Wan K.H."/>
            <person name="Doyle C."/>
            <person name="Baxter E.G."/>
            <person name="Helt G."/>
            <person name="Nelson C.R."/>
            <person name="Gabor G.L."/>
            <person name="Abril J.F."/>
            <person name="Agbayani A."/>
            <person name="An H.J."/>
            <person name="Andrews-Pfannkoch C."/>
            <person name="Baldwin D."/>
            <person name="Ballew R.M."/>
            <person name="Basu A."/>
            <person name="Baxendale J."/>
            <person name="Bayraktaroglu L."/>
            <person name="Beasley E.M."/>
            <person name="Beeson K.Y."/>
            <person name="Benos P.V."/>
            <person name="Berman B.P."/>
            <person name="Bhandari D."/>
            <person name="Bolshakov S."/>
            <person name="Borkova D."/>
            <person name="Botchan M.R."/>
            <person name="Bouck J."/>
            <person name="Brokstein P."/>
            <person name="Brottier P."/>
            <person name="Burtis K.C."/>
            <person name="Busam D.A."/>
            <person name="Butler H."/>
            <person name="Cadieu E."/>
            <person name="Center A."/>
            <person name="Chandra I."/>
            <person name="Cherry J.M."/>
            <person name="Cawley S."/>
            <person name="Dahlke C."/>
            <person name="Davenport L.B."/>
            <person name="Davies P."/>
            <person name="de Pablos B."/>
            <person name="Delcher A."/>
            <person name="Deng Z."/>
            <person name="Mays A.D."/>
            <person name="Dew I."/>
            <person name="Dietz S.M."/>
            <person name="Dodson K."/>
            <person name="Doup L.E."/>
            <person name="Downes M."/>
            <person name="Dugan-Rocha S."/>
            <person name="Dunkov B.C."/>
            <person name="Dunn P."/>
            <person name="Durbin K.J."/>
            <person name="Evangelista C.C."/>
            <person name="Ferraz C."/>
            <person name="Ferriera S."/>
            <person name="Fleischmann W."/>
            <person name="Fosler C."/>
            <person name="Gabrielian A.E."/>
            <person name="Garg N.S."/>
            <person name="Gelbart W.M."/>
            <person name="Glasser K."/>
            <person name="Glodek A."/>
            <person name="Gong F."/>
            <person name="Gorrell J.H."/>
            <person name="Gu Z."/>
            <person name="Guan P."/>
            <person name="Harris M."/>
            <person name="Harris N.L."/>
            <person name="Harvey D."/>
            <person name="Heiman T.J."/>
            <person name="Hernandez J.R."/>
            <person name="Houck J."/>
            <person name="Hostin D."/>
            <person name="Houston K.A."/>
            <person name="Howland T.J."/>
            <person name="Wei M.H."/>
            <person name="Ibegwam C."/>
            <person name="Jalali M."/>
            <person name="Kalush F."/>
            <person name="Karpen G.H."/>
            <person name="Ke Z."/>
            <person name="Kennison J.A."/>
            <person name="Ketchum K.A."/>
            <person name="Kimmel B.E."/>
            <person name="Kodira C.D."/>
            <person name="Kraft C."/>
            <person name="Kravitz S."/>
            <person name="Kulp D."/>
            <person name="Lai Z."/>
            <person name="Lasko P."/>
            <person name="Lei Y."/>
            <person name="Levitsky A.A."/>
            <person name="Li J."/>
            <person name="Li Z."/>
            <person name="Liang Y."/>
            <person name="Lin X."/>
            <person name="Liu X."/>
            <person name="Mattei B."/>
            <person name="McIntosh T.C."/>
            <person name="McLeod M.P."/>
            <person name="McPherson D."/>
            <person name="Merkulov G."/>
            <person name="Milshina N.V."/>
            <person name="Mobarry C."/>
            <person name="Morris J."/>
            <person name="Moshrefi A."/>
            <person name="Mount S.M."/>
            <person name="Moy M."/>
            <person name="Murphy B."/>
            <person name="Murphy L."/>
            <person name="Muzny D.M."/>
            <person name="Nelson D.L."/>
            <person name="Nelson D.R."/>
            <person name="Nelson K.A."/>
            <person name="Nixon K."/>
            <person name="Nusskern D.R."/>
            <person name="Pacleb J.M."/>
            <person name="Palazzolo M."/>
            <person name="Pittman G.S."/>
            <person name="Pan S."/>
            <person name="Pollard J."/>
            <person name="Puri V."/>
            <person name="Reese M.G."/>
            <person name="Reinert K."/>
            <person name="Remington K."/>
            <person name="Saunders R.D."/>
            <person name="Scheeler F."/>
            <person name="Shen H."/>
            <person name="Shue B.C."/>
            <person name="Siden-Kiamos I."/>
            <person name="Simpson M."/>
            <person name="Skupski M.P."/>
            <person name="Smith T."/>
            <person name="Spier E."/>
            <person name="Spradling A.C."/>
            <person name="Stapleton M."/>
            <person name="Strong R."/>
            <person name="Sun E."/>
            <person name="Svirskas R."/>
            <person name="Tector C."/>
            <person name="Turner R."/>
            <person name="Venter E."/>
            <person name="Wang A.H."/>
            <person name="Wang X."/>
            <person name="Wang Z.Y."/>
            <person name="Wassarman D.A."/>
            <person name="Weinstock G.M."/>
            <person name="Weissenbach J."/>
            <person name="Williams S.M."/>
            <person name="WoodageT"/>
            <person name="Worley K.C."/>
            <person name="Wu D."/>
            <person name="Yang S."/>
            <person name="Yao Q.A."/>
            <person name="Ye J."/>
            <person name="Yeh R.F."/>
            <person name="Zaveri J.S."/>
            <person name="Zhan M."/>
            <person name="Zhang G."/>
            <person name="Zhao Q."/>
            <person name="Zheng L."/>
            <person name="Zheng X.H."/>
            <person name="Zhong F.N."/>
            <person name="Zhong W."/>
            <person name="Zhou X."/>
            <person name="Zhu S."/>
            <person name="Zhu X."/>
            <person name="Smith H.O."/>
            <person name="Gibbs R.A."/>
            <person name="Myers E.W."/>
            <person name="Rubin G.M."/>
            <person name="Venter J.C."/>
        </authorList>
    </citation>
    <scope>NUCLEOTIDE SEQUENCE [LARGE SCALE GENOMIC DNA]</scope>
    <source>
        <strain evidence="3">Berkeley</strain>
    </source>
</reference>
<protein>
    <submittedName>
        <fullName evidence="1">Uncharacterized protein</fullName>
    </submittedName>
</protein>
<dbReference type="AlphaFoldDB" id="X2JK14"/>
<dbReference type="EMBL" id="AE014298">
    <property type="protein sequence ID" value="AHN59682.1"/>
    <property type="molecule type" value="Genomic_DNA"/>
</dbReference>
<reference evidence="1 3" key="9">
    <citation type="journal article" date="2015" name="G3 (Bethesda)">
        <title>Gene Model Annotations for Drosophila melanogaster: Impact of High-Throughput Data.</title>
        <authorList>
            <consortium name="FlyBase Consortium"/>
            <person name="Matthews B.B."/>
            <person name="Dos Santos G."/>
            <person name="Crosby M.A."/>
            <person name="Emmert D.B."/>
            <person name="St Pierre S.E."/>
            <person name="Gramates L.S."/>
            <person name="Zhou P."/>
            <person name="Schroeder A.J."/>
            <person name="Falls K."/>
            <person name="Strelets V."/>
            <person name="Russo S.M."/>
            <person name="Gelbart W.M."/>
            <person name="null"/>
        </authorList>
    </citation>
    <scope>NUCLEOTIDE SEQUENCE [LARGE SCALE GENOMIC DNA]</scope>
    <source>
        <strain evidence="3">Berkeley</strain>
    </source>
</reference>
<dbReference type="GeneID" id="19836117"/>
<dbReference type="BioGRID-ORCS" id="19836117">
    <property type="hits" value="0 hits in 1 CRISPR screen"/>
</dbReference>
<dbReference type="HOGENOM" id="CLU_2374969_0_0_1"/>
<evidence type="ECO:0000313" key="2">
    <source>
        <dbReference type="FlyBase" id="FBgn0265610"/>
    </source>
</evidence>
<reference evidence="1 3" key="5">
    <citation type="journal article" date="2002" name="Genome Biol.">
        <title>Heterochromatic sequences in a Drosophila whole-genome shotgun assembly.</title>
        <authorList>
            <person name="Hoskins R.A."/>
            <person name="Smith C.D."/>
            <person name="Carlson J.W."/>
            <person name="Carvalho A.B."/>
            <person name="Halpern A."/>
            <person name="Kaminker J.S."/>
            <person name="Kennedy C."/>
            <person name="Mungall C.J."/>
            <person name="Sullivan B.A."/>
            <person name="Sutton G.G."/>
            <person name="Yasuhara J.C."/>
            <person name="Wakimoto B.T."/>
            <person name="Myers E.W."/>
            <person name="Celniker S.E."/>
            <person name="Rubin G.M."/>
            <person name="Karpen G.H."/>
        </authorList>
    </citation>
    <scope>NUCLEOTIDE SEQUENCE [LARGE SCALE GENOMIC DNA]</scope>
    <source>
        <strain evidence="3">Berkeley</strain>
    </source>
</reference>
<name>X2JK14_DROME</name>
<reference evidence="1 3" key="6">
    <citation type="journal article" date="2005" name="PLoS Comput. Biol.">
        <title>Combined evidence annotation of transposable elements in genome sequences.</title>
        <authorList>
            <person name="Quesneville H."/>
            <person name="Bergman C.M."/>
            <person name="Andrieu O."/>
            <person name="Autard D."/>
            <person name="Nouaud D."/>
            <person name="Ashburner M."/>
            <person name="Anxolabehere D."/>
        </authorList>
    </citation>
    <scope>NUCLEOTIDE SEQUENCE [LARGE SCALE GENOMIC DNA]</scope>
    <source>
        <strain evidence="3">Berkeley</strain>
    </source>
</reference>
<evidence type="ECO:0000313" key="3">
    <source>
        <dbReference type="Proteomes" id="UP000000803"/>
    </source>
</evidence>
<proteinExistence type="predicted"/>
<organism evidence="1 3">
    <name type="scientific">Drosophila melanogaster</name>
    <name type="common">Fruit fly</name>
    <dbReference type="NCBI Taxonomy" id="7227"/>
    <lineage>
        <taxon>Eukaryota</taxon>
        <taxon>Metazoa</taxon>
        <taxon>Ecdysozoa</taxon>
        <taxon>Arthropoda</taxon>
        <taxon>Hexapoda</taxon>
        <taxon>Insecta</taxon>
        <taxon>Pterygota</taxon>
        <taxon>Neoptera</taxon>
        <taxon>Endopterygota</taxon>
        <taxon>Diptera</taxon>
        <taxon>Brachycera</taxon>
        <taxon>Muscomorpha</taxon>
        <taxon>Ephydroidea</taxon>
        <taxon>Drosophilidae</taxon>
        <taxon>Drosophila</taxon>
        <taxon>Sophophora</taxon>
    </lineage>
</organism>
<reference evidence="1 3" key="11">
    <citation type="journal article" date="2015" name="Genome Res.">
        <title>The Release 6 reference sequence of the Drosophila melanogaster genome.</title>
        <authorList>
            <person name="Hoskins R.A."/>
            <person name="Carlson J.W."/>
            <person name="Wan K.H."/>
            <person name="Park S."/>
            <person name="Mendez I."/>
            <person name="Galle S.E."/>
            <person name="Booth B.W."/>
            <person name="Pfeiffer B.D."/>
            <person name="George R.A."/>
            <person name="Svirskas R."/>
            <person name="Krzywinski M."/>
            <person name="Schein J."/>
            <person name="Accardo M.C."/>
            <person name="Damia E."/>
            <person name="Messina G."/>
            <person name="Mendez-Lago M."/>
            <person name="de Pablos B."/>
            <person name="Demakova O.V."/>
            <person name="Andreyeva E.N."/>
            <person name="Boldyreva L.V."/>
            <person name="Marra M."/>
            <person name="Carvalho A.B."/>
            <person name="Dimitri P."/>
            <person name="Villasante A."/>
            <person name="Zhimulev I.F."/>
            <person name="Rubin G.M."/>
            <person name="Karpen G.H."/>
            <person name="Celniker S.E."/>
        </authorList>
    </citation>
    <scope>NUCLEOTIDE SEQUENCE [LARGE SCALE GENOMIC DNA]</scope>
    <source>
        <strain evidence="3">Berkeley</strain>
    </source>
</reference>
<dbReference type="RefSeq" id="NP_001285212.1">
    <property type="nucleotide sequence ID" value="NM_001298283.1"/>
</dbReference>
<reference evidence="1 3" key="2">
    <citation type="journal article" date="2002" name="Genome Biol.">
        <title>Finishing a whole-genome shotgun: release 3 of the Drosophila melanogaster euchromatic genome sequence.</title>
        <authorList>
            <person name="Celniker S.E."/>
            <person name="Wheeler D.A."/>
            <person name="Kronmiller B."/>
            <person name="Carlson J.W."/>
            <person name="Halpern A."/>
            <person name="Patel S."/>
            <person name="Adams M."/>
            <person name="Champe M."/>
            <person name="Dugan S.P."/>
            <person name="Frise E."/>
            <person name="Hodgson A."/>
            <person name="George R.A."/>
            <person name="Hoskins R.A."/>
            <person name="Laverty T."/>
            <person name="Muzny D.M."/>
            <person name="Nelson C.R."/>
            <person name="Pacleb J.M."/>
            <person name="Park S."/>
            <person name="Pfeiffer B.D."/>
            <person name="Richards S."/>
            <person name="Sodergren E.J."/>
            <person name="Svirskas R."/>
            <person name="Tabor P.E."/>
            <person name="Wan K."/>
            <person name="Stapleton M."/>
            <person name="Sutton G.G."/>
            <person name="Venter C."/>
            <person name="Weinstock G."/>
            <person name="Scherer S.E."/>
            <person name="Myers E.W."/>
            <person name="Gibbs R.A."/>
            <person name="Rubin G.M."/>
        </authorList>
    </citation>
    <scope>NUCLEOTIDE SEQUENCE [LARGE SCALE GENOMIC DNA]</scope>
    <source>
        <strain evidence="3">Berkeley</strain>
    </source>
</reference>
<dbReference type="KEGG" id="dme:Dmel_CG44428"/>
<dbReference type="FlyBase" id="FBgn0265610">
    <property type="gene designation" value="CG44428"/>
</dbReference>
<keyword evidence="3" id="KW-1185">Reference proteome</keyword>
<gene>
    <name evidence="1" type="primary">Dmel\CG44428</name>
    <name evidence="1" type="synonym">FBgn0265610</name>
    <name evidence="1 2" type="ORF">CG44428</name>
    <name evidence="1" type="ORF">Dmel_CG44428</name>
</gene>
<reference evidence="1 3" key="7">
    <citation type="journal article" date="2007" name="Science">
        <title>The Release 5.1 annotation of Drosophila melanogaster heterochromatin.</title>
        <authorList>
            <person name="Smith C.D."/>
            <person name="Shu S."/>
            <person name="Mungall C.J."/>
            <person name="Karpen G.H."/>
        </authorList>
    </citation>
    <scope>NUCLEOTIDE SEQUENCE [LARGE SCALE GENOMIC DNA]</scope>
    <source>
        <strain evidence="3">Berkeley</strain>
    </source>
</reference>
<sequence length="95" mass="10672">MTANKQPLSAATNRQKLKTVGILLHVRDAAKAAPSSHIATNLVCPRWDAYTERKCGVKQKLGVLEWQIRAASTKSYNIYIYLLMLSNIVKDLMKL</sequence>
<evidence type="ECO:0000313" key="1">
    <source>
        <dbReference type="EMBL" id="AHN59682.1"/>
    </source>
</evidence>
<dbReference type="InParanoid" id="X2JK14"/>
<reference evidence="1 3" key="10">
    <citation type="journal article" date="2015" name="G3 (Bethesda)">
        <title>Gene Model Annotations for Drosophila melanogaster: The Rule-Benders.</title>
        <authorList>
            <consortium name="FlyBase Consortium"/>
            <person name="Crosby M.A."/>
            <person name="Gramates L.S."/>
            <person name="Dos Santos G."/>
            <person name="Matthews B.B."/>
            <person name="St Pierre S.E."/>
            <person name="Zhou P."/>
            <person name="Schroeder A.J."/>
            <person name="Falls K."/>
            <person name="Emmert D.B."/>
            <person name="Russo S.M."/>
            <person name="Gelbart W.M."/>
            <person name="null"/>
        </authorList>
    </citation>
    <scope>NUCLEOTIDE SEQUENCE [LARGE SCALE GENOMIC DNA]</scope>
    <source>
        <strain evidence="3">Berkeley</strain>
    </source>
</reference>
<dbReference type="Proteomes" id="UP000000803">
    <property type="component" value="Chromosome X"/>
</dbReference>
<dbReference type="OrthoDB" id="7846865at2759"/>
<reference evidence="1 3" key="8">
    <citation type="journal article" date="2007" name="Science">
        <title>Sequence finishing and mapping of Drosophila melanogaster heterochromatin.</title>
        <authorList>
            <person name="Hoskins R.A."/>
            <person name="Carlson J.W."/>
            <person name="Kennedy C."/>
            <person name="Acevedo D."/>
            <person name="Evans-Holm M."/>
            <person name="Frise E."/>
            <person name="Wan K.H."/>
            <person name="Park S."/>
            <person name="Mendez-Lago M."/>
            <person name="Rossi F."/>
            <person name="Villasante A."/>
            <person name="Dimitri P."/>
            <person name="Karpen G.H."/>
            <person name="Celniker S.E."/>
        </authorList>
    </citation>
    <scope>NUCLEOTIDE SEQUENCE [LARGE SCALE GENOMIC DNA]</scope>
    <source>
        <strain evidence="3">Berkeley</strain>
    </source>
</reference>
<reference evidence="1 3" key="3">
    <citation type="journal article" date="2002" name="Genome Biol.">
        <title>Annotation of the Drosophila melanogaster euchromatic genome: a systematic review.</title>
        <authorList>
            <person name="Misra S."/>
            <person name="Crosby M.A."/>
            <person name="Mungall C.J."/>
            <person name="Matthews B.B."/>
            <person name="Campbell K.S."/>
            <person name="Hradecky P."/>
            <person name="Huang Y."/>
            <person name="Kaminker J.S."/>
            <person name="Millburn G.H."/>
            <person name="Prochnik S.E."/>
            <person name="Smith C.D."/>
            <person name="Tupy J.L."/>
            <person name="Whitfied E.J."/>
            <person name="Bayraktaroglu L."/>
            <person name="Berman B.P."/>
            <person name="Bettencourt B.R."/>
            <person name="Celniker S.E."/>
            <person name="de Grey A.D."/>
            <person name="Drysdale R.A."/>
            <person name="Harris N.L."/>
            <person name="Richter J."/>
            <person name="Russo S."/>
            <person name="Schroeder A.J."/>
            <person name="Shu S.Q."/>
            <person name="Stapleton M."/>
            <person name="Yamada C."/>
            <person name="Ashburner M."/>
            <person name="Gelbart W.M."/>
            <person name="Rubin G.M."/>
            <person name="Lewis S.E."/>
        </authorList>
    </citation>
    <scope>GENOME REANNOTATION</scope>
    <source>
        <strain evidence="3">Berkeley</strain>
    </source>
</reference>